<dbReference type="InterPro" id="IPR050090">
    <property type="entry name" value="Tyrosine_recombinase_XerCD"/>
</dbReference>
<comment type="caution">
    <text evidence="8">The sequence shown here is derived from an EMBL/GenBank/DDBJ whole genome shotgun (WGS) entry which is preliminary data.</text>
</comment>
<dbReference type="GO" id="GO:0015074">
    <property type="term" value="P:DNA integration"/>
    <property type="evidence" value="ECO:0007669"/>
    <property type="project" value="UniProtKB-KW"/>
</dbReference>
<dbReference type="GO" id="GO:0006310">
    <property type="term" value="P:DNA recombination"/>
    <property type="evidence" value="ECO:0007669"/>
    <property type="project" value="UniProtKB-KW"/>
</dbReference>
<dbReference type="PROSITE" id="PS51898">
    <property type="entry name" value="TYR_RECOMBINASE"/>
    <property type="match status" value="1"/>
</dbReference>
<dbReference type="PANTHER" id="PTHR30349">
    <property type="entry name" value="PHAGE INTEGRASE-RELATED"/>
    <property type="match status" value="1"/>
</dbReference>
<evidence type="ECO:0000259" key="7">
    <source>
        <dbReference type="PROSITE" id="PS51900"/>
    </source>
</evidence>
<proteinExistence type="inferred from homology"/>
<dbReference type="Gene3D" id="1.10.150.130">
    <property type="match status" value="1"/>
</dbReference>
<keyword evidence="4" id="KW-0233">DNA recombination</keyword>
<dbReference type="EMBL" id="WBMT01000009">
    <property type="protein sequence ID" value="KAB2347499.1"/>
    <property type="molecule type" value="Genomic_DNA"/>
</dbReference>
<dbReference type="Gene3D" id="1.10.443.10">
    <property type="entry name" value="Intergrase catalytic core"/>
    <property type="match status" value="1"/>
</dbReference>
<dbReference type="Pfam" id="PF14659">
    <property type="entry name" value="Phage_int_SAM_3"/>
    <property type="match status" value="1"/>
</dbReference>
<evidence type="ECO:0000256" key="5">
    <source>
        <dbReference type="PROSITE-ProRule" id="PRU01248"/>
    </source>
</evidence>
<dbReference type="InterPro" id="IPR002104">
    <property type="entry name" value="Integrase_catalytic"/>
</dbReference>
<name>A0A6H9YLU8_9ACTN</name>
<evidence type="ECO:0000313" key="9">
    <source>
        <dbReference type="Proteomes" id="UP000468735"/>
    </source>
</evidence>
<dbReference type="GO" id="GO:0003677">
    <property type="term" value="F:DNA binding"/>
    <property type="evidence" value="ECO:0007669"/>
    <property type="project" value="UniProtKB-UniRule"/>
</dbReference>
<dbReference type="InterPro" id="IPR010998">
    <property type="entry name" value="Integrase_recombinase_N"/>
</dbReference>
<protein>
    <submittedName>
        <fullName evidence="8">Site-specific integrase</fullName>
    </submittedName>
</protein>
<evidence type="ECO:0000313" key="8">
    <source>
        <dbReference type="EMBL" id="KAB2347499.1"/>
    </source>
</evidence>
<dbReference type="SUPFAM" id="SSF56349">
    <property type="entry name" value="DNA breaking-rejoining enzymes"/>
    <property type="match status" value="1"/>
</dbReference>
<dbReference type="InterPro" id="IPR004107">
    <property type="entry name" value="Integrase_SAM-like_N"/>
</dbReference>
<organism evidence="8 9">
    <name type="scientific">Actinomadura rudentiformis</name>
    <dbReference type="NCBI Taxonomy" id="359158"/>
    <lineage>
        <taxon>Bacteria</taxon>
        <taxon>Bacillati</taxon>
        <taxon>Actinomycetota</taxon>
        <taxon>Actinomycetes</taxon>
        <taxon>Streptosporangiales</taxon>
        <taxon>Thermomonosporaceae</taxon>
        <taxon>Actinomadura</taxon>
    </lineage>
</organism>
<keyword evidence="2" id="KW-0229">DNA integration</keyword>
<dbReference type="PANTHER" id="PTHR30349:SF41">
    <property type="entry name" value="INTEGRASE_RECOMBINASE PROTEIN MJ0367-RELATED"/>
    <property type="match status" value="1"/>
</dbReference>
<feature type="domain" description="Core-binding (CB)" evidence="7">
    <location>
        <begin position="104"/>
        <end position="184"/>
    </location>
</feature>
<dbReference type="InterPro" id="IPR011010">
    <property type="entry name" value="DNA_brk_join_enz"/>
</dbReference>
<keyword evidence="9" id="KW-1185">Reference proteome</keyword>
<evidence type="ECO:0000256" key="3">
    <source>
        <dbReference type="ARBA" id="ARBA00023125"/>
    </source>
</evidence>
<keyword evidence="3 5" id="KW-0238">DNA-binding</keyword>
<reference evidence="8 9" key="1">
    <citation type="submission" date="2019-09" db="EMBL/GenBank/DDBJ databases">
        <title>Actinomadura physcomitrii sp. nov., a novel actinomycete isolated from moss [Physcomitrium sphaericum (Ludw) Fuernr].</title>
        <authorList>
            <person name="Zhuang X."/>
            <person name="Liu C."/>
        </authorList>
    </citation>
    <scope>NUCLEOTIDE SEQUENCE [LARGE SCALE GENOMIC DNA]</scope>
    <source>
        <strain evidence="8 9">HMC1</strain>
    </source>
</reference>
<gene>
    <name evidence="8" type="ORF">F8566_21130</name>
</gene>
<evidence type="ECO:0000256" key="2">
    <source>
        <dbReference type="ARBA" id="ARBA00022908"/>
    </source>
</evidence>
<dbReference type="PROSITE" id="PS51900">
    <property type="entry name" value="CB"/>
    <property type="match status" value="1"/>
</dbReference>
<evidence type="ECO:0000256" key="4">
    <source>
        <dbReference type="ARBA" id="ARBA00023172"/>
    </source>
</evidence>
<dbReference type="RefSeq" id="WP_151562411.1">
    <property type="nucleotide sequence ID" value="NZ_WBMT01000009.1"/>
</dbReference>
<sequence length="420" mass="48435">MSLPSLGITILDKSTGKRRDVLSKGRLVPKKNYNTFGPYKRNGKWFFKYEEPGSEAATQNGKPRLLSGGTFSTKKICESQIKAKDREINDPDYFTKQQKERKRAKAEDYGNRWIELQSSGKPNTVKNAKNIIRNYFIPHFEGRWMDEITPSDVQEFVNWMTSFRSPGTVRMFMGYVAALFYQAKRDRVITDLPIGRKNNIKLPPKPKSKNHPFEDEEVDLILKTVDPRFRPMVLIMATTGIRCGEAFALTWDRIDLDKGTAYIDRQVQYGKFCRLKGEKGETLRPFTIRLHPAAVEALKKHRENSVTMTVEWEGGIEPEETVEMVTVSATGLVLYGQLFLSHWNKLLDSLSWPRKGNGPHRLRHYFAVKMIEDGASPGEVKVALNHSDVMITMTEYGDRWERPDERLWSRTDRLFARFAA</sequence>
<comment type="similarity">
    <text evidence="1">Belongs to the 'phage' integrase family.</text>
</comment>
<evidence type="ECO:0000259" key="6">
    <source>
        <dbReference type="PROSITE" id="PS51898"/>
    </source>
</evidence>
<feature type="domain" description="Tyr recombinase" evidence="6">
    <location>
        <begin position="208"/>
        <end position="412"/>
    </location>
</feature>
<dbReference type="AlphaFoldDB" id="A0A6H9YLU8"/>
<dbReference type="CDD" id="cd01189">
    <property type="entry name" value="INT_ICEBs1_C_like"/>
    <property type="match status" value="1"/>
</dbReference>
<evidence type="ECO:0000256" key="1">
    <source>
        <dbReference type="ARBA" id="ARBA00008857"/>
    </source>
</evidence>
<dbReference type="OrthoDB" id="1822491at2"/>
<dbReference type="InterPro" id="IPR013762">
    <property type="entry name" value="Integrase-like_cat_sf"/>
</dbReference>
<dbReference type="Pfam" id="PF00589">
    <property type="entry name" value="Phage_integrase"/>
    <property type="match status" value="1"/>
</dbReference>
<dbReference type="InterPro" id="IPR044068">
    <property type="entry name" value="CB"/>
</dbReference>
<dbReference type="Proteomes" id="UP000468735">
    <property type="component" value="Unassembled WGS sequence"/>
</dbReference>
<accession>A0A6H9YLU8</accession>